<evidence type="ECO:0000259" key="6">
    <source>
        <dbReference type="Pfam" id="PF07669"/>
    </source>
</evidence>
<feature type="domain" description="Type II methyltransferase M.TaqI-like" evidence="6">
    <location>
        <begin position="661"/>
        <end position="942"/>
    </location>
</feature>
<dbReference type="RefSeq" id="WP_212515837.1">
    <property type="nucleotide sequence ID" value="NZ_JAGSOH010000001.1"/>
</dbReference>
<dbReference type="Gene3D" id="3.40.50.150">
    <property type="entry name" value="Vaccinia Virus protein VP39"/>
    <property type="match status" value="1"/>
</dbReference>
<dbReference type="InterPro" id="IPR011639">
    <property type="entry name" value="MethylTrfase_TaqI-like_dom"/>
</dbReference>
<dbReference type="InterPro" id="IPR050953">
    <property type="entry name" value="N4_N6_ade-DNA_methylase"/>
</dbReference>
<protein>
    <recommendedName>
        <fullName evidence="1">site-specific DNA-methyltransferase (adenine-specific)</fullName>
        <ecNumber evidence="1">2.1.1.72</ecNumber>
    </recommendedName>
</protein>
<evidence type="ECO:0000256" key="2">
    <source>
        <dbReference type="ARBA" id="ARBA00022603"/>
    </source>
</evidence>
<dbReference type="PROSITE" id="PS00092">
    <property type="entry name" value="N6_MTASE"/>
    <property type="match status" value="1"/>
</dbReference>
<feature type="domain" description="MmeI-like target recognition" evidence="7">
    <location>
        <begin position="1030"/>
        <end position="1213"/>
    </location>
</feature>
<dbReference type="InterPro" id="IPR029063">
    <property type="entry name" value="SAM-dependent_MTases_sf"/>
</dbReference>
<keyword evidence="9" id="KW-1185">Reference proteome</keyword>
<evidence type="ECO:0000256" key="3">
    <source>
        <dbReference type="ARBA" id="ARBA00022679"/>
    </source>
</evidence>
<dbReference type="SUPFAM" id="SSF53335">
    <property type="entry name" value="S-adenosyl-L-methionine-dependent methyltransferases"/>
    <property type="match status" value="1"/>
</dbReference>
<dbReference type="Pfam" id="PF20466">
    <property type="entry name" value="MmeI_TRD"/>
    <property type="match status" value="1"/>
</dbReference>
<gene>
    <name evidence="8" type="ORF">KDK95_00035</name>
</gene>
<dbReference type="InterPro" id="IPR046820">
    <property type="entry name" value="MmeI_TRD"/>
</dbReference>
<evidence type="ECO:0000256" key="4">
    <source>
        <dbReference type="ARBA" id="ARBA00022691"/>
    </source>
</evidence>
<organism evidence="8 9">
    <name type="scientific">Actinospica acidithermotolerans</name>
    <dbReference type="NCBI Taxonomy" id="2828514"/>
    <lineage>
        <taxon>Bacteria</taxon>
        <taxon>Bacillati</taxon>
        <taxon>Actinomycetota</taxon>
        <taxon>Actinomycetes</taxon>
        <taxon>Catenulisporales</taxon>
        <taxon>Actinospicaceae</taxon>
        <taxon>Actinospica</taxon>
    </lineage>
</organism>
<evidence type="ECO:0000313" key="8">
    <source>
        <dbReference type="EMBL" id="MBR7824679.1"/>
    </source>
</evidence>
<accession>A0A941E8T9</accession>
<keyword evidence="3" id="KW-0808">Transferase</keyword>
<dbReference type="Pfam" id="PF07669">
    <property type="entry name" value="Eco57I"/>
    <property type="match status" value="1"/>
</dbReference>
<dbReference type="GO" id="GO:0032259">
    <property type="term" value="P:methylation"/>
    <property type="evidence" value="ECO:0007669"/>
    <property type="project" value="UniProtKB-KW"/>
</dbReference>
<dbReference type="PANTHER" id="PTHR33841">
    <property type="entry name" value="DNA METHYLTRANSFERASE YEEA-RELATED"/>
    <property type="match status" value="1"/>
</dbReference>
<evidence type="ECO:0000256" key="1">
    <source>
        <dbReference type="ARBA" id="ARBA00011900"/>
    </source>
</evidence>
<comment type="catalytic activity">
    <reaction evidence="5">
        <text>a 2'-deoxyadenosine in DNA + S-adenosyl-L-methionine = an N(6)-methyl-2'-deoxyadenosine in DNA + S-adenosyl-L-homocysteine + H(+)</text>
        <dbReference type="Rhea" id="RHEA:15197"/>
        <dbReference type="Rhea" id="RHEA-COMP:12418"/>
        <dbReference type="Rhea" id="RHEA-COMP:12419"/>
        <dbReference type="ChEBI" id="CHEBI:15378"/>
        <dbReference type="ChEBI" id="CHEBI:57856"/>
        <dbReference type="ChEBI" id="CHEBI:59789"/>
        <dbReference type="ChEBI" id="CHEBI:90615"/>
        <dbReference type="ChEBI" id="CHEBI:90616"/>
        <dbReference type="EC" id="2.1.1.72"/>
    </reaction>
</comment>
<proteinExistence type="predicted"/>
<dbReference type="EMBL" id="JAGSOH010000001">
    <property type="protein sequence ID" value="MBR7824679.1"/>
    <property type="molecule type" value="Genomic_DNA"/>
</dbReference>
<evidence type="ECO:0000259" key="7">
    <source>
        <dbReference type="Pfam" id="PF20466"/>
    </source>
</evidence>
<reference evidence="8" key="1">
    <citation type="submission" date="2021-04" db="EMBL/GenBank/DDBJ databases">
        <title>Genome based classification of Actinospica acidithermotolerans sp. nov., an actinobacterium isolated from an Indonesian hot spring.</title>
        <authorList>
            <person name="Kusuma A.B."/>
            <person name="Putra K.E."/>
            <person name="Nafisah S."/>
            <person name="Loh J."/>
            <person name="Nouioui I."/>
            <person name="Goodfellow M."/>
        </authorList>
    </citation>
    <scope>NUCLEOTIDE SEQUENCE</scope>
    <source>
        <strain evidence="8">MGRD01-02</strain>
    </source>
</reference>
<name>A0A941E8T9_9ACTN</name>
<keyword evidence="2" id="KW-0489">Methyltransferase</keyword>
<dbReference type="InterPro" id="IPR002052">
    <property type="entry name" value="DNA_methylase_N6_adenine_CS"/>
</dbReference>
<dbReference type="Proteomes" id="UP000676325">
    <property type="component" value="Unassembled WGS sequence"/>
</dbReference>
<comment type="caution">
    <text evidence="8">The sequence shown here is derived from an EMBL/GenBank/DDBJ whole genome shotgun (WGS) entry which is preliminary data.</text>
</comment>
<dbReference type="PRINTS" id="PR00507">
    <property type="entry name" value="N12N6MTFRASE"/>
</dbReference>
<keyword evidence="4" id="KW-0949">S-adenosyl-L-methionine</keyword>
<dbReference type="GO" id="GO:0003676">
    <property type="term" value="F:nucleic acid binding"/>
    <property type="evidence" value="ECO:0007669"/>
    <property type="project" value="InterPro"/>
</dbReference>
<dbReference type="GO" id="GO:0009007">
    <property type="term" value="F:site-specific DNA-methyltransferase (adenine-specific) activity"/>
    <property type="evidence" value="ECO:0007669"/>
    <property type="project" value="UniProtKB-EC"/>
</dbReference>
<evidence type="ECO:0000256" key="5">
    <source>
        <dbReference type="ARBA" id="ARBA00047942"/>
    </source>
</evidence>
<sequence length="1371" mass="151312">MAPRIKRSEQNPADQHAEWLGLLRPDGPFLSASVLTRADAFPQGLEKLTVEQTTRVRQAWNEVQEDPYRLGSAWQDLVLGELLGWRGQVWRDGVPGDLGAAAFHGEGTLRPNGALIGPATPGSGETGPQERVLVYRLPWPEGVRTRLDKPGRNQTVAPTDQAAALCRARKVPLALLTNGREFALVHSRESQPVSVARFDPDLWLEEPLLLRAFATLLKPGRAALPERDARGEFTGSLAALIARTVDDRAEVTNTLGKQVLLAVELLTGELSRLDREAGLQLLNDVEPRAVYRAALTVMMRLVFLLYAEEQRLLPIDDPLYQESYAVGTLYAQLHETGSREGAEIGDRQAAAWPRLIALFGAIYNGCVHPDLRIPAYGGSLFDPSEFPWLAPMQVTDRVVYRILDALLMLRIDKSGRRRDTPERLSYKGLDVEQIGHVYEGLLEFSCLRVEEPYLGLTGKNEPEIPLSKMLSWPESALESELKAAMNATDVQVAKGLARPIGDIEYANLHAACDNDAELAEAVKPFHGLLRRDLRGLPTVFPKGSLVITQVGDRRNTGTHYTPRALAEEVVKYTLEPLSYKPGPADGVPADPTNVLPAEELLKLRVLDPAMGSGAFLVSACRYLSERVVEAWERDGRPEDIAAIEDRDLLLLAARRMVVDRCLYGVDRDPMAVSLGKLSLWLVTLAKGRPFSFVDHALRCGDSLVGTITAEQITAFHLDPGRQSVQNDLLINMLRDKAAPLFAQAAELRREIELMPDNDIRDADAKAKLLEEAEGLTGQLRLVADAVVAAALATAEQRSEEAYDDRLASIAPKLADALSGDSAAESEMRTALDGWLKGPEGGPRTEPIRPLHWALEFPEVCGTSSGSAPTHAFDAVVSNPPFLGGKKVTGPLGDDYRGYLVERLAAGVRGSADLCSYFLLRYASVASHGRFGIIATNTIAQGDSREVGLDQLERHDLRIYRAVKSQQWPGAANVSVSLLWCGRIGEAECRILDGRLVQAISSSLDPESRAEGRPERLTANMACAFIGSFVNGIGFVLQPAEADALISADSRTGDVIYPYLNGDDLNSRPDCSPSRWVIDFQDWDVDRASTYPDVFRIVVDRVKPSRDSSSGKDYRKFWWRFGRRSVGLGEASRGLARVIVISLVSKYGMVAMVPTGTVFSHALGVFASDDPAFFALLSSAFHFAWWTEKGKSTMRNDLRYTPSDGFETFARPDLTDELRELGTRLHEVRSATMLRRDLGLTKLYNLFHDPSNDDPDIVELREIHKLIDEAVFRAYQQTPDCAEWTDLDLNHGFHTTSHGLRYTIDPVVQVEILDRLLELNHLRYAEEERLGLHDKKKTVKRAASKRTTALPPPPDFSGDLALAADDDSGRLF</sequence>
<dbReference type="PANTHER" id="PTHR33841:SF1">
    <property type="entry name" value="DNA METHYLTRANSFERASE A"/>
    <property type="match status" value="1"/>
</dbReference>
<dbReference type="GO" id="GO:0006304">
    <property type="term" value="P:DNA modification"/>
    <property type="evidence" value="ECO:0007669"/>
    <property type="project" value="InterPro"/>
</dbReference>
<evidence type="ECO:0000313" key="9">
    <source>
        <dbReference type="Proteomes" id="UP000676325"/>
    </source>
</evidence>
<dbReference type="EC" id="2.1.1.72" evidence="1"/>